<dbReference type="EMBL" id="JACIEP010000002">
    <property type="protein sequence ID" value="MBB4034863.1"/>
    <property type="molecule type" value="Genomic_DNA"/>
</dbReference>
<dbReference type="SUPFAM" id="SSF52402">
    <property type="entry name" value="Adenine nucleotide alpha hydrolases-like"/>
    <property type="match status" value="1"/>
</dbReference>
<protein>
    <submittedName>
        <fullName evidence="2">Phosphoadenosine phosphosulfate reductase</fullName>
        <ecNumber evidence="2">1.8.4.8</ecNumber>
    </submittedName>
</protein>
<evidence type="ECO:0000313" key="3">
    <source>
        <dbReference type="Proteomes" id="UP000555103"/>
    </source>
</evidence>
<dbReference type="Gene3D" id="3.40.50.620">
    <property type="entry name" value="HUPs"/>
    <property type="match status" value="1"/>
</dbReference>
<dbReference type="Pfam" id="PF01507">
    <property type="entry name" value="PAPS_reduct"/>
    <property type="match status" value="1"/>
</dbReference>
<keyword evidence="3" id="KW-1185">Reference proteome</keyword>
<evidence type="ECO:0000313" key="2">
    <source>
        <dbReference type="EMBL" id="MBB4034863.1"/>
    </source>
</evidence>
<dbReference type="Proteomes" id="UP000555103">
    <property type="component" value="Unassembled WGS sequence"/>
</dbReference>
<dbReference type="AlphaFoldDB" id="A0A840CT04"/>
<dbReference type="PANTHER" id="PTHR43196">
    <property type="entry name" value="SULFATE ADENYLYLTRANSFERASE SUBUNIT 2"/>
    <property type="match status" value="1"/>
</dbReference>
<evidence type="ECO:0000259" key="1">
    <source>
        <dbReference type="Pfam" id="PF01507"/>
    </source>
</evidence>
<dbReference type="EC" id="1.8.4.8" evidence="2"/>
<proteinExistence type="predicted"/>
<dbReference type="InterPro" id="IPR014729">
    <property type="entry name" value="Rossmann-like_a/b/a_fold"/>
</dbReference>
<accession>A0A840CT04</accession>
<reference evidence="2 3" key="1">
    <citation type="submission" date="2020-08" db="EMBL/GenBank/DDBJ databases">
        <title>Genomic Encyclopedia of Type Strains, Phase IV (KMG-IV): sequencing the most valuable type-strain genomes for metagenomic binning, comparative biology and taxonomic classification.</title>
        <authorList>
            <person name="Goeker M."/>
        </authorList>
    </citation>
    <scope>NUCLEOTIDE SEQUENCE [LARGE SCALE GENOMIC DNA]</scope>
    <source>
        <strain evidence="2 3">DSM 104969</strain>
    </source>
</reference>
<name>A0A840CT04_9BACT</name>
<comment type="caution">
    <text evidence="2">The sequence shown here is derived from an EMBL/GenBank/DDBJ whole genome shotgun (WGS) entry which is preliminary data.</text>
</comment>
<dbReference type="RefSeq" id="WP_183305800.1">
    <property type="nucleotide sequence ID" value="NZ_JACIEP010000002.1"/>
</dbReference>
<dbReference type="InterPro" id="IPR002500">
    <property type="entry name" value="PAPS_reduct_dom"/>
</dbReference>
<sequence length="268" mass="31111">MILQDKIEHSIMAIRKAEKLALKYSDEGFHLAFSGGKDSQLIYLLAQLAGVKFQAYFYKTSVDPKELLSFIRTNYPDVIWIKPKLTMFQLILKKKNFPTRKSRFCCEYIKEKQGLNRVVIIGIRKAESTNRAKRIEFTSDCKNGCDKNLLSPALEFTDAEVWLVLKMYGISTCVLYKTQRRIGCIGCPLNRNMLKELQKFPNIMRAYINTAQKIIDKYPDCKFAQNFKSGQDAFNWWVSDMGVKAYIAMRDKQLKLKFKENETSNSDI</sequence>
<dbReference type="PANTHER" id="PTHR43196:SF2">
    <property type="entry name" value="PHOSPHOADENOSINE PHOSPHOSULFATE REDUCTASE"/>
    <property type="match status" value="1"/>
</dbReference>
<keyword evidence="2" id="KW-0560">Oxidoreductase</keyword>
<organism evidence="2 3">
    <name type="scientific">Dysgonomonas hofstadii</name>
    <dbReference type="NCBI Taxonomy" id="637886"/>
    <lineage>
        <taxon>Bacteria</taxon>
        <taxon>Pseudomonadati</taxon>
        <taxon>Bacteroidota</taxon>
        <taxon>Bacteroidia</taxon>
        <taxon>Bacteroidales</taxon>
        <taxon>Dysgonomonadaceae</taxon>
        <taxon>Dysgonomonas</taxon>
    </lineage>
</organism>
<dbReference type="GO" id="GO:0004604">
    <property type="term" value="F:phosphoadenylyl-sulfate reductase (thioredoxin) activity"/>
    <property type="evidence" value="ECO:0007669"/>
    <property type="project" value="UniProtKB-EC"/>
</dbReference>
<dbReference type="InterPro" id="IPR050128">
    <property type="entry name" value="Sulfate_adenylyltrnsfr_sub2"/>
</dbReference>
<feature type="domain" description="Phosphoadenosine phosphosulphate reductase" evidence="1">
    <location>
        <begin position="31"/>
        <end position="188"/>
    </location>
</feature>
<gene>
    <name evidence="2" type="ORF">GGR21_000750</name>
</gene>